<protein>
    <submittedName>
        <fullName evidence="1">Amino acid transporter</fullName>
    </submittedName>
</protein>
<gene>
    <name evidence="1" type="ORF">OXU80_09420</name>
</gene>
<evidence type="ECO:0000313" key="2">
    <source>
        <dbReference type="Proteomes" id="UP001163223"/>
    </source>
</evidence>
<reference evidence="1" key="1">
    <citation type="submission" date="2022-11" db="EMBL/GenBank/DDBJ databases">
        <title>beta-Carotene-producing bacterium, Jeongeuplla avenae sp. nov., alleviates the salt stress of Arabidopsis seedlings.</title>
        <authorList>
            <person name="Jiang L."/>
            <person name="Lee J."/>
        </authorList>
    </citation>
    <scope>NUCLEOTIDE SEQUENCE</scope>
    <source>
        <strain evidence="1">DY_R2A_6</strain>
    </source>
</reference>
<proteinExistence type="predicted"/>
<sequence>MSDPAGSAAPADPKRPTEAETERIKLSACFMNGVAIAILAIGGLAPFFSCLYGSTPSPQSLLFLATVGTVCAPTSVAPRLAARHTLNGLLR</sequence>
<evidence type="ECO:0000313" key="1">
    <source>
        <dbReference type="EMBL" id="WAJ30397.1"/>
    </source>
</evidence>
<accession>A0ACD4NU57</accession>
<keyword evidence="2" id="KW-1185">Reference proteome</keyword>
<organism evidence="1 2">
    <name type="scientific">Antarcticirhabdus aurantiaca</name>
    <dbReference type="NCBI Taxonomy" id="2606717"/>
    <lineage>
        <taxon>Bacteria</taxon>
        <taxon>Pseudomonadati</taxon>
        <taxon>Pseudomonadota</taxon>
        <taxon>Alphaproteobacteria</taxon>
        <taxon>Hyphomicrobiales</taxon>
        <taxon>Aurantimonadaceae</taxon>
        <taxon>Antarcticirhabdus</taxon>
    </lineage>
</organism>
<dbReference type="Proteomes" id="UP001163223">
    <property type="component" value="Chromosome"/>
</dbReference>
<name>A0ACD4NU57_9HYPH</name>
<dbReference type="EMBL" id="CP113520">
    <property type="protein sequence ID" value="WAJ30397.1"/>
    <property type="molecule type" value="Genomic_DNA"/>
</dbReference>